<dbReference type="InterPro" id="IPR005829">
    <property type="entry name" value="Sugar_transporter_CS"/>
</dbReference>
<dbReference type="InterPro" id="IPR036259">
    <property type="entry name" value="MFS_trans_sf"/>
</dbReference>
<evidence type="ECO:0000256" key="2">
    <source>
        <dbReference type="ARBA" id="ARBA00006236"/>
    </source>
</evidence>
<evidence type="ECO:0000256" key="8">
    <source>
        <dbReference type="SAM" id="Phobius"/>
    </source>
</evidence>
<evidence type="ECO:0000256" key="3">
    <source>
        <dbReference type="ARBA" id="ARBA00022448"/>
    </source>
</evidence>
<name>A0ABV8U569_9ACTN</name>
<comment type="similarity">
    <text evidence="2">Belongs to the major facilitator superfamily. Bcr/CmlA family.</text>
</comment>
<dbReference type="InterPro" id="IPR004812">
    <property type="entry name" value="Efflux_drug-R_Bcr/CmlA"/>
</dbReference>
<evidence type="ECO:0000256" key="6">
    <source>
        <dbReference type="ARBA" id="ARBA00022989"/>
    </source>
</evidence>
<feature type="transmembrane region" description="Helical" evidence="8">
    <location>
        <begin position="122"/>
        <end position="143"/>
    </location>
</feature>
<feature type="transmembrane region" description="Helical" evidence="8">
    <location>
        <begin position="27"/>
        <end position="45"/>
    </location>
</feature>
<evidence type="ECO:0000256" key="7">
    <source>
        <dbReference type="ARBA" id="ARBA00023136"/>
    </source>
</evidence>
<proteinExistence type="inferred from homology"/>
<keyword evidence="6 8" id="KW-1133">Transmembrane helix</keyword>
<accession>A0ABV8U569</accession>
<comment type="caution">
    <text evidence="10">The sequence shown here is derived from an EMBL/GenBank/DDBJ whole genome shotgun (WGS) entry which is preliminary data.</text>
</comment>
<feature type="transmembrane region" description="Helical" evidence="8">
    <location>
        <begin position="304"/>
        <end position="323"/>
    </location>
</feature>
<reference evidence="11" key="1">
    <citation type="journal article" date="2019" name="Int. J. Syst. Evol. Microbiol.">
        <title>The Global Catalogue of Microorganisms (GCM) 10K type strain sequencing project: providing services to taxonomists for standard genome sequencing and annotation.</title>
        <authorList>
            <consortium name="The Broad Institute Genomics Platform"/>
            <consortium name="The Broad Institute Genome Sequencing Center for Infectious Disease"/>
            <person name="Wu L."/>
            <person name="Ma J."/>
        </authorList>
    </citation>
    <scope>NUCLEOTIDE SEQUENCE [LARGE SCALE GENOMIC DNA]</scope>
    <source>
        <strain evidence="11">IBRC-M 10908</strain>
    </source>
</reference>
<evidence type="ECO:0000313" key="10">
    <source>
        <dbReference type="EMBL" id="MFC4337885.1"/>
    </source>
</evidence>
<evidence type="ECO:0000259" key="9">
    <source>
        <dbReference type="PROSITE" id="PS50850"/>
    </source>
</evidence>
<dbReference type="RefSeq" id="WP_380625320.1">
    <property type="nucleotide sequence ID" value="NZ_JBHSDK010000061.1"/>
</dbReference>
<keyword evidence="3" id="KW-0813">Transport</keyword>
<keyword evidence="11" id="KW-1185">Reference proteome</keyword>
<dbReference type="PROSITE" id="PS00216">
    <property type="entry name" value="SUGAR_TRANSPORT_1"/>
    <property type="match status" value="1"/>
</dbReference>
<feature type="transmembrane region" description="Helical" evidence="8">
    <location>
        <begin position="271"/>
        <end position="292"/>
    </location>
</feature>
<feature type="transmembrane region" description="Helical" evidence="8">
    <location>
        <begin position="396"/>
        <end position="417"/>
    </location>
</feature>
<feature type="transmembrane region" description="Helical" evidence="8">
    <location>
        <begin position="329"/>
        <end position="347"/>
    </location>
</feature>
<feature type="transmembrane region" description="Helical" evidence="8">
    <location>
        <begin position="155"/>
        <end position="179"/>
    </location>
</feature>
<evidence type="ECO:0000313" key="11">
    <source>
        <dbReference type="Proteomes" id="UP001595823"/>
    </source>
</evidence>
<feature type="transmembrane region" description="Helical" evidence="8">
    <location>
        <begin position="368"/>
        <end position="390"/>
    </location>
</feature>
<dbReference type="NCBIfam" id="TIGR00710">
    <property type="entry name" value="efflux_Bcr_CflA"/>
    <property type="match status" value="1"/>
</dbReference>
<sequence length="425" mass="44582">MTVQASQSTSVSENEIPLSERDHPKRYVVLLVVVLGILTAVGPLSTDMYLPAFPAIADGLGTTEAYIQLTLTASMVGLAVGQALIGPLSDRFGRRGPLLIGMTVFTLATVACAFAPTAGALIAARAVQGLAGAAGMVVSRAVIRDHFTGDAMTSFISKMMFITMLAPMLGPIIGGQIILVAPWPVIFLVLGAVSLVATLLIAKFLPESLPAAQRREIHLRSLMSDVGVLVRTPQFIFPVMTVCFTFATMFVYISSFSFISQEEFGASETVYSIIFAIGTVAVLLGNQVNIFLMKKVKIPSTRRMIIGASLATVGVLALFGLWATGTATLVSMTAVIVVMMFGNGIVFPNTGALAMSSQPPNTAGTASALMGSLQMAAGGALPALVMFGQVNLQHMATGMLILFVGALVMITLTVRAYREPQALAA</sequence>
<feature type="transmembrane region" description="Helical" evidence="8">
    <location>
        <begin position="65"/>
        <end position="85"/>
    </location>
</feature>
<dbReference type="InterPro" id="IPR020846">
    <property type="entry name" value="MFS_dom"/>
</dbReference>
<evidence type="ECO:0000256" key="1">
    <source>
        <dbReference type="ARBA" id="ARBA00004651"/>
    </source>
</evidence>
<keyword evidence="7 8" id="KW-0472">Membrane</keyword>
<gene>
    <name evidence="10" type="ORF">ACFPET_22070</name>
</gene>
<feature type="domain" description="Major facilitator superfamily (MFS) profile" evidence="9">
    <location>
        <begin position="31"/>
        <end position="423"/>
    </location>
</feature>
<dbReference type="Proteomes" id="UP001595823">
    <property type="component" value="Unassembled WGS sequence"/>
</dbReference>
<comment type="subcellular location">
    <subcellularLocation>
        <location evidence="1">Cell membrane</location>
        <topology evidence="1">Multi-pass membrane protein</topology>
    </subcellularLocation>
</comment>
<dbReference type="Gene3D" id="1.20.1720.10">
    <property type="entry name" value="Multidrug resistance protein D"/>
    <property type="match status" value="1"/>
</dbReference>
<dbReference type="InterPro" id="IPR011701">
    <property type="entry name" value="MFS"/>
</dbReference>
<dbReference type="PANTHER" id="PTHR23502:SF132">
    <property type="entry name" value="POLYAMINE TRANSPORTER 2-RELATED"/>
    <property type="match status" value="1"/>
</dbReference>
<dbReference type="SUPFAM" id="SSF103473">
    <property type="entry name" value="MFS general substrate transporter"/>
    <property type="match status" value="1"/>
</dbReference>
<feature type="transmembrane region" description="Helical" evidence="8">
    <location>
        <begin position="185"/>
        <end position="205"/>
    </location>
</feature>
<keyword evidence="4" id="KW-1003">Cell membrane</keyword>
<dbReference type="Pfam" id="PF07690">
    <property type="entry name" value="MFS_1"/>
    <property type="match status" value="1"/>
</dbReference>
<organism evidence="10 11">
    <name type="scientific">Salininema proteolyticum</name>
    <dbReference type="NCBI Taxonomy" id="1607685"/>
    <lineage>
        <taxon>Bacteria</taxon>
        <taxon>Bacillati</taxon>
        <taxon>Actinomycetota</taxon>
        <taxon>Actinomycetes</taxon>
        <taxon>Glycomycetales</taxon>
        <taxon>Glycomycetaceae</taxon>
        <taxon>Salininema</taxon>
    </lineage>
</organism>
<feature type="transmembrane region" description="Helical" evidence="8">
    <location>
        <begin position="235"/>
        <end position="259"/>
    </location>
</feature>
<dbReference type="EMBL" id="JBHSDK010000061">
    <property type="protein sequence ID" value="MFC4337885.1"/>
    <property type="molecule type" value="Genomic_DNA"/>
</dbReference>
<dbReference type="CDD" id="cd17320">
    <property type="entry name" value="MFS_MdfA_MDR_like"/>
    <property type="match status" value="1"/>
</dbReference>
<evidence type="ECO:0000256" key="5">
    <source>
        <dbReference type="ARBA" id="ARBA00022692"/>
    </source>
</evidence>
<evidence type="ECO:0000256" key="4">
    <source>
        <dbReference type="ARBA" id="ARBA00022475"/>
    </source>
</evidence>
<protein>
    <submittedName>
        <fullName evidence="10">Multidrug effflux MFS transporter</fullName>
    </submittedName>
</protein>
<feature type="transmembrane region" description="Helical" evidence="8">
    <location>
        <begin position="97"/>
        <end position="116"/>
    </location>
</feature>
<dbReference type="PANTHER" id="PTHR23502">
    <property type="entry name" value="MAJOR FACILITATOR SUPERFAMILY"/>
    <property type="match status" value="1"/>
</dbReference>
<dbReference type="PROSITE" id="PS50850">
    <property type="entry name" value="MFS"/>
    <property type="match status" value="1"/>
</dbReference>
<keyword evidence="5 8" id="KW-0812">Transmembrane</keyword>